<feature type="compositionally biased region" description="Acidic residues" evidence="6">
    <location>
        <begin position="261"/>
        <end position="287"/>
    </location>
</feature>
<dbReference type="GO" id="GO:0007166">
    <property type="term" value="P:cell surface receptor signaling pathway"/>
    <property type="evidence" value="ECO:0007669"/>
    <property type="project" value="TreeGrafter"/>
</dbReference>
<evidence type="ECO:0000256" key="5">
    <source>
        <dbReference type="ARBA" id="ARBA00023136"/>
    </source>
</evidence>
<evidence type="ECO:0000256" key="2">
    <source>
        <dbReference type="ARBA" id="ARBA00009565"/>
    </source>
</evidence>
<name>A0A8B6YRU2_CAMFR</name>
<dbReference type="InterPro" id="IPR030417">
    <property type="entry name" value="MS4A"/>
</dbReference>
<dbReference type="GeneID" id="102515572"/>
<keyword evidence="5 7" id="KW-0472">Membrane</keyword>
<organism evidence="8 9">
    <name type="scientific">Camelus ferus</name>
    <name type="common">Wild bactrian camel</name>
    <name type="synonym">Camelus bactrianus ferus</name>
    <dbReference type="NCBI Taxonomy" id="419612"/>
    <lineage>
        <taxon>Eukaryota</taxon>
        <taxon>Metazoa</taxon>
        <taxon>Chordata</taxon>
        <taxon>Craniata</taxon>
        <taxon>Vertebrata</taxon>
        <taxon>Euteleostomi</taxon>
        <taxon>Mammalia</taxon>
        <taxon>Eutheria</taxon>
        <taxon>Laurasiatheria</taxon>
        <taxon>Artiodactyla</taxon>
        <taxon>Tylopoda</taxon>
        <taxon>Camelidae</taxon>
        <taxon>Camelus</taxon>
    </lineage>
</organism>
<dbReference type="PANTHER" id="PTHR23320">
    <property type="entry name" value="MEMBRANE-SPANNING 4-DOMAINS SUBFAMILY A MS4A -RELATED"/>
    <property type="match status" value="1"/>
</dbReference>
<gene>
    <name evidence="9" type="primary">MS4A1</name>
</gene>
<dbReference type="GO" id="GO:0009897">
    <property type="term" value="C:external side of plasma membrane"/>
    <property type="evidence" value="ECO:0007669"/>
    <property type="project" value="TreeGrafter"/>
</dbReference>
<feature type="transmembrane region" description="Helical" evidence="7">
    <location>
        <begin position="51"/>
        <end position="72"/>
    </location>
</feature>
<evidence type="ECO:0000313" key="9">
    <source>
        <dbReference type="RefSeq" id="XP_006193696.1"/>
    </source>
</evidence>
<dbReference type="CTD" id="931"/>
<feature type="region of interest" description="Disordered" evidence="6">
    <location>
        <begin position="248"/>
        <end position="297"/>
    </location>
</feature>
<comment type="subcellular location">
    <subcellularLocation>
        <location evidence="1">Membrane</location>
        <topology evidence="1">Multi-pass membrane protein</topology>
    </subcellularLocation>
</comment>
<feature type="transmembrane region" description="Helical" evidence="7">
    <location>
        <begin position="84"/>
        <end position="104"/>
    </location>
</feature>
<evidence type="ECO:0000256" key="4">
    <source>
        <dbReference type="ARBA" id="ARBA00022989"/>
    </source>
</evidence>
<keyword evidence="4 7" id="KW-1133">Transmembrane helix</keyword>
<comment type="similarity">
    <text evidence="2">Belongs to the MS4A family.</text>
</comment>
<feature type="transmembrane region" description="Helical" evidence="7">
    <location>
        <begin position="125"/>
        <end position="148"/>
    </location>
</feature>
<dbReference type="KEGG" id="cfr:102515572"/>
<evidence type="ECO:0000256" key="1">
    <source>
        <dbReference type="ARBA" id="ARBA00004141"/>
    </source>
</evidence>
<proteinExistence type="inferred from homology"/>
<sequence length="297" mass="33229">MTTPRNSMTGAVPADPMKGPISMYPVQRRIPRRVPSMVGPTQGFFLRESKALGAVQIMNGLFHIAIGGFLLIHMEVYVPICVILWYPFWGGIMFIISGSLLAAAAEKNSRESLVKGKIIMNSLSLFAAISGVIFLIMDIFNITISHFFKMKTLNFIKVPTPYINIHDCEPANPTDKNSLSMKYCDSIRSVFLGIFALLLIFALCQKLVTAGIVETEWKKMCSRRKANIVLLSAEEKKEQAIEIKEEVVEQPEIAPQPKNEEDIEIIPVQEEEEETEINFPEPPEEQESSPIENDGAP</sequence>
<accession>A0A8B6YRU2</accession>
<keyword evidence="8" id="KW-1185">Reference proteome</keyword>
<evidence type="ECO:0000256" key="6">
    <source>
        <dbReference type="SAM" id="MobiDB-lite"/>
    </source>
</evidence>
<reference evidence="9" key="1">
    <citation type="submission" date="2025-08" db="UniProtKB">
        <authorList>
            <consortium name="RefSeq"/>
        </authorList>
    </citation>
    <scope>IDENTIFICATION</scope>
    <source>
        <tissue evidence="9">Ear skin</tissue>
    </source>
</reference>
<dbReference type="PANTHER" id="PTHR23320:SF79">
    <property type="entry name" value="B-LYMPHOCYTE ANTIGEN CD20"/>
    <property type="match status" value="1"/>
</dbReference>
<dbReference type="AlphaFoldDB" id="A0A8B6YRU2"/>
<feature type="transmembrane region" description="Helical" evidence="7">
    <location>
        <begin position="190"/>
        <end position="213"/>
    </location>
</feature>
<evidence type="ECO:0000256" key="7">
    <source>
        <dbReference type="SAM" id="Phobius"/>
    </source>
</evidence>
<evidence type="ECO:0000313" key="8">
    <source>
        <dbReference type="Proteomes" id="UP000694856"/>
    </source>
</evidence>
<protein>
    <submittedName>
        <fullName evidence="9">B-lymphocyte antigen CD20</fullName>
    </submittedName>
</protein>
<dbReference type="OrthoDB" id="9426701at2759"/>
<evidence type="ECO:0000256" key="3">
    <source>
        <dbReference type="ARBA" id="ARBA00022692"/>
    </source>
</evidence>
<dbReference type="Proteomes" id="UP000694856">
    <property type="component" value="Chromosome 10"/>
</dbReference>
<dbReference type="RefSeq" id="XP_006193696.1">
    <property type="nucleotide sequence ID" value="XM_006193634.3"/>
</dbReference>
<dbReference type="Pfam" id="PF04103">
    <property type="entry name" value="CD20"/>
    <property type="match status" value="1"/>
</dbReference>
<dbReference type="InterPro" id="IPR007237">
    <property type="entry name" value="CD20-like"/>
</dbReference>
<keyword evidence="3 7" id="KW-0812">Transmembrane</keyword>